<dbReference type="AlphaFoldDB" id="A0A9W6UEA3"/>
<sequence>MKLANVVAIASMVVTFVEGLSFSDVSELRPAMPTLISPQTTRTASKVDRLLTLIIKLESPATRHPAKIGSKDGSDSLPGTMATAFAWETRNKKCDVQTLRSVDAEIVSDEQCNKLFRDFVAEIPKPDGSDLGDWMGETEVLDIKVKLRVTQSARLAISAEPNFGSGIGTRTRTHEHFVKKCIEVGLTEYRYSRSAFDRPLNTSSSKHRVVRLYL</sequence>
<accession>A0A9W6UEA3</accession>
<evidence type="ECO:0000313" key="3">
    <source>
        <dbReference type="Proteomes" id="UP001165083"/>
    </source>
</evidence>
<name>A0A9W6UEA3_9STRA</name>
<comment type="caution">
    <text evidence="2">The sequence shown here is derived from an EMBL/GenBank/DDBJ whole genome shotgun (WGS) entry which is preliminary data.</text>
</comment>
<organism evidence="2 3">
    <name type="scientific">Phytophthora lilii</name>
    <dbReference type="NCBI Taxonomy" id="2077276"/>
    <lineage>
        <taxon>Eukaryota</taxon>
        <taxon>Sar</taxon>
        <taxon>Stramenopiles</taxon>
        <taxon>Oomycota</taxon>
        <taxon>Peronosporomycetes</taxon>
        <taxon>Peronosporales</taxon>
        <taxon>Peronosporaceae</taxon>
        <taxon>Phytophthora</taxon>
    </lineage>
</organism>
<feature type="signal peptide" evidence="1">
    <location>
        <begin position="1"/>
        <end position="19"/>
    </location>
</feature>
<keyword evidence="3" id="KW-1185">Reference proteome</keyword>
<dbReference type="Proteomes" id="UP001165083">
    <property type="component" value="Unassembled WGS sequence"/>
</dbReference>
<gene>
    <name evidence="2" type="ORF">Plil01_001308600</name>
</gene>
<dbReference type="EMBL" id="BSXW01000852">
    <property type="protein sequence ID" value="GMF30626.1"/>
    <property type="molecule type" value="Genomic_DNA"/>
</dbReference>
<reference evidence="2" key="1">
    <citation type="submission" date="2023-04" db="EMBL/GenBank/DDBJ databases">
        <title>Phytophthora lilii NBRC 32176.</title>
        <authorList>
            <person name="Ichikawa N."/>
            <person name="Sato H."/>
            <person name="Tonouchi N."/>
        </authorList>
    </citation>
    <scope>NUCLEOTIDE SEQUENCE</scope>
    <source>
        <strain evidence="2">NBRC 32176</strain>
    </source>
</reference>
<protein>
    <submittedName>
        <fullName evidence="2">Unnamed protein product</fullName>
    </submittedName>
</protein>
<proteinExistence type="predicted"/>
<evidence type="ECO:0000256" key="1">
    <source>
        <dbReference type="SAM" id="SignalP"/>
    </source>
</evidence>
<keyword evidence="1" id="KW-0732">Signal</keyword>
<feature type="chain" id="PRO_5040898069" evidence="1">
    <location>
        <begin position="20"/>
        <end position="214"/>
    </location>
</feature>
<evidence type="ECO:0000313" key="2">
    <source>
        <dbReference type="EMBL" id="GMF30626.1"/>
    </source>
</evidence>